<dbReference type="AlphaFoldDB" id="A0A8D9FW81"/>
<dbReference type="Proteomes" id="UP000694005">
    <property type="component" value="Chromosome A09"/>
</dbReference>
<sequence length="127" mass="14266">MRQLDNQATHSSAVCFRRVSNLEVRFLYMSSRFNGCKRSQRDRLETAIFRSSFRTTASSLGGSLSCRRKYICRVLWVCLCVWILCPSQVWEGFSEAAGAVVSRFEGAFLSVARGARLSSPTRLGSLV</sequence>
<protein>
    <submittedName>
        <fullName evidence="1">Uncharacterized protein</fullName>
    </submittedName>
</protein>
<organism evidence="1 2">
    <name type="scientific">Brassica campestris</name>
    <name type="common">Field mustard</name>
    <dbReference type="NCBI Taxonomy" id="3711"/>
    <lineage>
        <taxon>Eukaryota</taxon>
        <taxon>Viridiplantae</taxon>
        <taxon>Streptophyta</taxon>
        <taxon>Embryophyta</taxon>
        <taxon>Tracheophyta</taxon>
        <taxon>Spermatophyta</taxon>
        <taxon>Magnoliopsida</taxon>
        <taxon>eudicotyledons</taxon>
        <taxon>Gunneridae</taxon>
        <taxon>Pentapetalae</taxon>
        <taxon>rosids</taxon>
        <taxon>malvids</taxon>
        <taxon>Brassicales</taxon>
        <taxon>Brassicaceae</taxon>
        <taxon>Brassiceae</taxon>
        <taxon>Brassica</taxon>
    </lineage>
</organism>
<gene>
    <name evidence="1" type="ORF">BRAPAZ1V2_A09P03550.2</name>
</gene>
<accession>A0A8D9FW81</accession>
<reference evidence="1 2" key="1">
    <citation type="submission" date="2021-07" db="EMBL/GenBank/DDBJ databases">
        <authorList>
            <consortium name="Genoscope - CEA"/>
            <person name="William W."/>
        </authorList>
    </citation>
    <scope>NUCLEOTIDE SEQUENCE [LARGE SCALE GENOMIC DNA]</scope>
</reference>
<dbReference type="Gramene" id="A09p03550.2_BraZ1">
    <property type="protein sequence ID" value="A09p03550.2_BraZ1.CDS.1"/>
    <property type="gene ID" value="A09g03550.2_BraZ1"/>
</dbReference>
<dbReference type="EMBL" id="LS974625">
    <property type="protein sequence ID" value="CAG7859888.1"/>
    <property type="molecule type" value="Genomic_DNA"/>
</dbReference>
<evidence type="ECO:0000313" key="2">
    <source>
        <dbReference type="Proteomes" id="UP000694005"/>
    </source>
</evidence>
<evidence type="ECO:0000313" key="1">
    <source>
        <dbReference type="EMBL" id="CAG7859888.1"/>
    </source>
</evidence>
<proteinExistence type="predicted"/>
<name>A0A8D9FW81_BRACM</name>